<evidence type="ECO:0000313" key="3">
    <source>
        <dbReference type="Proteomes" id="UP000032287"/>
    </source>
</evidence>
<sequence length="441" mass="49880">MINRLHFRLKVLMRRFGLVTALILAILVSLILSVGLWRSPGRDLKNASDADATKQVVAAKSVTGLYDLDQLVYNQKDGQHMVVDYRPTTTKMIKRLADWQMTFDKKEQLSNKGYLKALAQTNTMVMAFPDAVAGNIVDDMLIGDLDLPTNAEISRIRVPMGDANTVAFFDDKKRIVYRYKVTSAAKTMASFKMSSETVPVAYRLNGKHLLTDTLSDVSLRSYSYLMETNGTNNYLSSLFAGTTTPSATRKGDILTYNDGSSRQMTLNTNSGVVHFDAYDVDNVGDDFNERMRMGYDWLVRIHQIPDNIYFFESHDMGRNLTYRLYVNGLPIYNQTTYGTVQIKQHDVRHEEIDFSQYSLQVPLPADNDSRATLSDSAAVYKQLADIGISKKQVVDLAYGYRWVSDTTENVVTLQPEWYFEVGDKWQAVKDVIADAQQEGDD</sequence>
<evidence type="ECO:0000313" key="2">
    <source>
        <dbReference type="EMBL" id="KIU21870.1"/>
    </source>
</evidence>
<dbReference type="Gene3D" id="3.30.310.160">
    <property type="entry name" value="YycH protein, domain 2"/>
    <property type="match status" value="1"/>
</dbReference>
<reference evidence="2 3" key="1">
    <citation type="journal article" date="2015" name="Microbiology (Mosc.)">
        <title>Genomics of the Weissella cibaria species with an examination of its metabolic traits.</title>
        <authorList>
            <person name="Lynch K.M."/>
            <person name="Lucid A."/>
            <person name="Arendt E.K."/>
            <person name="Sleator R.D."/>
            <person name="Lucey B."/>
            <person name="Coffey A."/>
        </authorList>
    </citation>
    <scope>NUCLEOTIDE SEQUENCE [LARGE SCALE GENOMIC DNA]</scope>
    <source>
        <strain evidence="2 3">MG1</strain>
    </source>
</reference>
<dbReference type="STRING" id="137591.AO080_00690"/>
<keyword evidence="3" id="KW-1185">Reference proteome</keyword>
<dbReference type="CDD" id="cd15787">
    <property type="entry name" value="YycH_N"/>
    <property type="match status" value="1"/>
</dbReference>
<comment type="caution">
    <text evidence="2">The sequence shown here is derived from an EMBL/GenBank/DDBJ whole genome shotgun (WGS) entry which is preliminary data.</text>
</comment>
<accession>A0A0D1JP00</accession>
<protein>
    <submittedName>
        <fullName evidence="2">YycH protein</fullName>
    </submittedName>
</protein>
<dbReference type="Pfam" id="PF07435">
    <property type="entry name" value="YycH"/>
    <property type="match status" value="1"/>
</dbReference>
<gene>
    <name evidence="2" type="ORF">QX99_00558</name>
</gene>
<organism evidence="2 3">
    <name type="scientific">Weissella cibaria</name>
    <dbReference type="NCBI Taxonomy" id="137591"/>
    <lineage>
        <taxon>Bacteria</taxon>
        <taxon>Bacillati</taxon>
        <taxon>Bacillota</taxon>
        <taxon>Bacilli</taxon>
        <taxon>Lactobacillales</taxon>
        <taxon>Lactobacillaceae</taxon>
        <taxon>Weissella</taxon>
    </lineage>
</organism>
<dbReference type="eggNOG" id="COG4863">
    <property type="taxonomic scope" value="Bacteria"/>
</dbReference>
<proteinExistence type="predicted"/>
<name>A0A0D1JP00_9LACO</name>
<dbReference type="RefSeq" id="WP_043708573.1">
    <property type="nucleotide sequence ID" value="NZ_JALOCT010000003.1"/>
</dbReference>
<evidence type="ECO:0000259" key="1">
    <source>
        <dbReference type="Pfam" id="PF07435"/>
    </source>
</evidence>
<dbReference type="EMBL" id="JWHU01000006">
    <property type="protein sequence ID" value="KIU21870.1"/>
    <property type="molecule type" value="Genomic_DNA"/>
</dbReference>
<dbReference type="PATRIC" id="fig|137591.25.peg.544"/>
<dbReference type="InterPro" id="IPR042274">
    <property type="entry name" value="YycH/YycI_2"/>
</dbReference>
<feature type="domain" description="Regulatory protein YycH" evidence="1">
    <location>
        <begin position="22"/>
        <end position="435"/>
    </location>
</feature>
<dbReference type="InterPro" id="IPR009996">
    <property type="entry name" value="YycH"/>
</dbReference>
<dbReference type="AlphaFoldDB" id="A0A0D1JP00"/>
<dbReference type="Proteomes" id="UP000032287">
    <property type="component" value="Unassembled WGS sequence"/>
</dbReference>